<evidence type="ECO:0000313" key="1">
    <source>
        <dbReference type="EMBL" id="RNA15923.1"/>
    </source>
</evidence>
<sequence>MTLRTKSKLRTNFGLNWTKYKKSRNQCSKTIRGGLDAIKVGDELVTDRKAIVGTMNNYFK</sequence>
<dbReference type="Proteomes" id="UP000276133">
    <property type="component" value="Unassembled WGS sequence"/>
</dbReference>
<comment type="caution">
    <text evidence="1">The sequence shown here is derived from an EMBL/GenBank/DDBJ whole genome shotgun (WGS) entry which is preliminary data.</text>
</comment>
<reference evidence="1 2" key="1">
    <citation type="journal article" date="2018" name="Sci. Rep.">
        <title>Genomic signatures of local adaptation to the degree of environmental predictability in rotifers.</title>
        <authorList>
            <person name="Franch-Gras L."/>
            <person name="Hahn C."/>
            <person name="Garcia-Roger E.M."/>
            <person name="Carmona M.J."/>
            <person name="Serra M."/>
            <person name="Gomez A."/>
        </authorList>
    </citation>
    <scope>NUCLEOTIDE SEQUENCE [LARGE SCALE GENOMIC DNA]</scope>
    <source>
        <strain evidence="1">HYR1</strain>
    </source>
</reference>
<gene>
    <name evidence="1" type="ORF">BpHYR1_040366</name>
</gene>
<organism evidence="1 2">
    <name type="scientific">Brachionus plicatilis</name>
    <name type="common">Marine rotifer</name>
    <name type="synonym">Brachionus muelleri</name>
    <dbReference type="NCBI Taxonomy" id="10195"/>
    <lineage>
        <taxon>Eukaryota</taxon>
        <taxon>Metazoa</taxon>
        <taxon>Spiralia</taxon>
        <taxon>Gnathifera</taxon>
        <taxon>Rotifera</taxon>
        <taxon>Eurotatoria</taxon>
        <taxon>Monogononta</taxon>
        <taxon>Pseudotrocha</taxon>
        <taxon>Ploima</taxon>
        <taxon>Brachionidae</taxon>
        <taxon>Brachionus</taxon>
    </lineage>
</organism>
<keyword evidence="2" id="KW-1185">Reference proteome</keyword>
<name>A0A3M7QX95_BRAPC</name>
<dbReference type="AlphaFoldDB" id="A0A3M7QX95"/>
<proteinExistence type="predicted"/>
<accession>A0A3M7QX95</accession>
<evidence type="ECO:0000313" key="2">
    <source>
        <dbReference type="Proteomes" id="UP000276133"/>
    </source>
</evidence>
<dbReference type="EMBL" id="REGN01004844">
    <property type="protein sequence ID" value="RNA15923.1"/>
    <property type="molecule type" value="Genomic_DNA"/>
</dbReference>
<protein>
    <submittedName>
        <fullName evidence="1">Uncharacterized protein</fullName>
    </submittedName>
</protein>